<feature type="compositionally biased region" description="Polar residues" evidence="1">
    <location>
        <begin position="157"/>
        <end position="172"/>
    </location>
</feature>
<keyword evidence="2" id="KW-0472">Membrane</keyword>
<feature type="compositionally biased region" description="Polar residues" evidence="1">
    <location>
        <begin position="50"/>
        <end position="59"/>
    </location>
</feature>
<dbReference type="EMBL" id="OY660870">
    <property type="protein sequence ID" value="CAJ1060056.1"/>
    <property type="molecule type" value="Genomic_DNA"/>
</dbReference>
<organism evidence="4 5">
    <name type="scientific">Xyrichtys novacula</name>
    <name type="common">Pearly razorfish</name>
    <name type="synonym">Hemipteronotus novacula</name>
    <dbReference type="NCBI Taxonomy" id="13765"/>
    <lineage>
        <taxon>Eukaryota</taxon>
        <taxon>Metazoa</taxon>
        <taxon>Chordata</taxon>
        <taxon>Craniata</taxon>
        <taxon>Vertebrata</taxon>
        <taxon>Euteleostomi</taxon>
        <taxon>Actinopterygii</taxon>
        <taxon>Neopterygii</taxon>
        <taxon>Teleostei</taxon>
        <taxon>Neoteleostei</taxon>
        <taxon>Acanthomorphata</taxon>
        <taxon>Eupercaria</taxon>
        <taxon>Labriformes</taxon>
        <taxon>Labridae</taxon>
        <taxon>Xyrichtys</taxon>
    </lineage>
</organism>
<feature type="compositionally biased region" description="Polar residues" evidence="1">
    <location>
        <begin position="183"/>
        <end position="205"/>
    </location>
</feature>
<dbReference type="GO" id="GO:0016301">
    <property type="term" value="F:kinase activity"/>
    <property type="evidence" value="ECO:0007669"/>
    <property type="project" value="UniProtKB-KW"/>
</dbReference>
<keyword evidence="2" id="KW-1133">Transmembrane helix</keyword>
<keyword evidence="5" id="KW-1185">Reference proteome</keyword>
<keyword evidence="4" id="KW-0418">Kinase</keyword>
<feature type="compositionally biased region" description="Basic and acidic residues" evidence="1">
    <location>
        <begin position="70"/>
        <end position="81"/>
    </location>
</feature>
<protein>
    <submittedName>
        <fullName evidence="4">Proline-rich receptor-like protein kinase PERK8 isoform X1</fullName>
    </submittedName>
</protein>
<keyword evidence="4" id="KW-0808">Transferase</keyword>
<feature type="region of interest" description="Disordered" evidence="1">
    <location>
        <begin position="50"/>
        <end position="211"/>
    </location>
</feature>
<reference evidence="4" key="1">
    <citation type="submission" date="2023-08" db="EMBL/GenBank/DDBJ databases">
        <authorList>
            <person name="Alioto T."/>
            <person name="Alioto T."/>
            <person name="Gomez Garrido J."/>
        </authorList>
    </citation>
    <scope>NUCLEOTIDE SEQUENCE</scope>
</reference>
<name>A0AAV1FGH0_XYRNO</name>
<evidence type="ECO:0000256" key="2">
    <source>
        <dbReference type="SAM" id="Phobius"/>
    </source>
</evidence>
<dbReference type="AlphaFoldDB" id="A0AAV1FGH0"/>
<keyword evidence="3" id="KW-0732">Signal</keyword>
<keyword evidence="2" id="KW-0812">Transmembrane</keyword>
<feature type="transmembrane region" description="Helical" evidence="2">
    <location>
        <begin position="230"/>
        <end position="250"/>
    </location>
</feature>
<feature type="compositionally biased region" description="Low complexity" evidence="1">
    <location>
        <begin position="117"/>
        <end position="141"/>
    </location>
</feature>
<evidence type="ECO:0000313" key="4">
    <source>
        <dbReference type="EMBL" id="CAJ1060056.1"/>
    </source>
</evidence>
<accession>A0AAV1FGH0</accession>
<keyword evidence="4" id="KW-0675">Receptor</keyword>
<feature type="chain" id="PRO_5043684775" evidence="3">
    <location>
        <begin position="22"/>
        <end position="284"/>
    </location>
</feature>
<proteinExistence type="predicted"/>
<evidence type="ECO:0000256" key="1">
    <source>
        <dbReference type="SAM" id="MobiDB-lite"/>
    </source>
</evidence>
<feature type="signal peptide" evidence="3">
    <location>
        <begin position="1"/>
        <end position="21"/>
    </location>
</feature>
<evidence type="ECO:0000256" key="3">
    <source>
        <dbReference type="SAM" id="SignalP"/>
    </source>
</evidence>
<gene>
    <name evidence="4" type="ORF">XNOV1_A013808</name>
</gene>
<evidence type="ECO:0000313" key="5">
    <source>
        <dbReference type="Proteomes" id="UP001178508"/>
    </source>
</evidence>
<sequence length="284" mass="30852">MEVKVWKILSLLLITCRSAASADLLGASSDSPDSDPDLGLHDINITTTAAPQRNFSVQPIPSPDPGDPDGLNRETMTRDRNFSVTPELKTDKDFIFESSPHPHLTEPPTSQTPPLLSGSNTSISNTTYINTTNTTSITSSSQPPPLQTHTPEPVTPSPTNATRFTPNNSSLESLAFPKDGPNETFTGDLKTSTVPTLSNSSTKTHLGTPPQLHVGGDTVVIHESSSMDPLLTGLVTAFTITAVFFSLLLFHRLRRRQRGSEFSRLQDVSMDDVMEDTPLSMYNY</sequence>
<dbReference type="Proteomes" id="UP001178508">
    <property type="component" value="Chromosome 7"/>
</dbReference>